<evidence type="ECO:0000256" key="1">
    <source>
        <dbReference type="SAM" id="MobiDB-lite"/>
    </source>
</evidence>
<feature type="region of interest" description="Disordered" evidence="1">
    <location>
        <begin position="24"/>
        <end position="71"/>
    </location>
</feature>
<keyword evidence="3" id="KW-1185">Reference proteome</keyword>
<sequence length="176" mass="20135">MNPLGCVNSVRFDQARSLLLGTREALRGDQKLEQEEEEEEVEEEEEEEEEEVVGEEVEEEEEEDEEKEEVEKARVYSRWRRRRFSCITTRGRAPGCLRVGLGALHEARNQTDARNTSHPTQHLSLRTMRLKGHYCVILVRGSCAHSSVSPQFRVGFGAMGSLTRPMICHFGPFGDE</sequence>
<evidence type="ECO:0000313" key="2">
    <source>
        <dbReference type="EMBL" id="KAK3896131.1"/>
    </source>
</evidence>
<name>A0AAE1GQ57_PETCI</name>
<proteinExistence type="predicted"/>
<evidence type="ECO:0000313" key="3">
    <source>
        <dbReference type="Proteomes" id="UP001286313"/>
    </source>
</evidence>
<accession>A0AAE1GQ57</accession>
<feature type="compositionally biased region" description="Basic and acidic residues" evidence="1">
    <location>
        <begin position="24"/>
        <end position="33"/>
    </location>
</feature>
<dbReference type="Proteomes" id="UP001286313">
    <property type="component" value="Unassembled WGS sequence"/>
</dbReference>
<organism evidence="2 3">
    <name type="scientific">Petrolisthes cinctipes</name>
    <name type="common">Flat porcelain crab</name>
    <dbReference type="NCBI Taxonomy" id="88211"/>
    <lineage>
        <taxon>Eukaryota</taxon>
        <taxon>Metazoa</taxon>
        <taxon>Ecdysozoa</taxon>
        <taxon>Arthropoda</taxon>
        <taxon>Crustacea</taxon>
        <taxon>Multicrustacea</taxon>
        <taxon>Malacostraca</taxon>
        <taxon>Eumalacostraca</taxon>
        <taxon>Eucarida</taxon>
        <taxon>Decapoda</taxon>
        <taxon>Pleocyemata</taxon>
        <taxon>Anomura</taxon>
        <taxon>Galatheoidea</taxon>
        <taxon>Porcellanidae</taxon>
        <taxon>Petrolisthes</taxon>
    </lineage>
</organism>
<reference evidence="2" key="1">
    <citation type="submission" date="2023-10" db="EMBL/GenBank/DDBJ databases">
        <title>Genome assemblies of two species of porcelain crab, Petrolisthes cinctipes and Petrolisthes manimaculis (Anomura: Porcellanidae).</title>
        <authorList>
            <person name="Angst P."/>
        </authorList>
    </citation>
    <scope>NUCLEOTIDE SEQUENCE</scope>
    <source>
        <strain evidence="2">PB745_01</strain>
        <tissue evidence="2">Gill</tissue>
    </source>
</reference>
<dbReference type="AlphaFoldDB" id="A0AAE1GQ57"/>
<protein>
    <submittedName>
        <fullName evidence="2">Uncharacterized protein</fullName>
    </submittedName>
</protein>
<gene>
    <name evidence="2" type="ORF">Pcinc_000180</name>
</gene>
<dbReference type="EMBL" id="JAWQEG010000012">
    <property type="protein sequence ID" value="KAK3896131.1"/>
    <property type="molecule type" value="Genomic_DNA"/>
</dbReference>
<comment type="caution">
    <text evidence="2">The sequence shown here is derived from an EMBL/GenBank/DDBJ whole genome shotgun (WGS) entry which is preliminary data.</text>
</comment>
<feature type="compositionally biased region" description="Acidic residues" evidence="1">
    <location>
        <begin position="34"/>
        <end position="68"/>
    </location>
</feature>